<feature type="transmembrane region" description="Helical" evidence="1">
    <location>
        <begin position="63"/>
        <end position="86"/>
    </location>
</feature>
<feature type="transmembrane region" description="Helical" evidence="1">
    <location>
        <begin position="157"/>
        <end position="183"/>
    </location>
</feature>
<reference evidence="2 3" key="1">
    <citation type="journal article" date="2014" name="PLoS Genet.">
        <title>Phylogenetically driven sequencing of extremely halophilic archaea reveals strategies for static and dynamic osmo-response.</title>
        <authorList>
            <person name="Becker E.A."/>
            <person name="Seitzer P.M."/>
            <person name="Tritt A."/>
            <person name="Larsen D."/>
            <person name="Krusor M."/>
            <person name="Yao A.I."/>
            <person name="Wu D."/>
            <person name="Madern D."/>
            <person name="Eisen J.A."/>
            <person name="Darling A.E."/>
            <person name="Facciotti M.T."/>
        </authorList>
    </citation>
    <scope>NUCLEOTIDE SEQUENCE [LARGE SCALE GENOMIC DNA]</scope>
    <source>
        <strain evidence="2 3">JCM 10990</strain>
    </source>
</reference>
<evidence type="ECO:0008006" key="4">
    <source>
        <dbReference type="Google" id="ProtNLM"/>
    </source>
</evidence>
<evidence type="ECO:0000313" key="3">
    <source>
        <dbReference type="Proteomes" id="UP000011693"/>
    </source>
</evidence>
<accession>M0ADA9</accession>
<evidence type="ECO:0000256" key="1">
    <source>
        <dbReference type="SAM" id="Phobius"/>
    </source>
</evidence>
<dbReference type="Proteomes" id="UP000011693">
    <property type="component" value="Unassembled WGS sequence"/>
</dbReference>
<feature type="transmembrane region" description="Helical" evidence="1">
    <location>
        <begin position="286"/>
        <end position="305"/>
    </location>
</feature>
<keyword evidence="3" id="KW-1185">Reference proteome</keyword>
<dbReference type="RefSeq" id="WP_006168882.1">
    <property type="nucleotide sequence ID" value="NZ_AOIN01000091.1"/>
</dbReference>
<proteinExistence type="predicted"/>
<dbReference type="OrthoDB" id="206228at2157"/>
<keyword evidence="1" id="KW-1133">Transmembrane helix</keyword>
<gene>
    <name evidence="2" type="ORF">C482_16918</name>
</gene>
<dbReference type="STRING" id="1227492.C482_16918"/>
<keyword evidence="1" id="KW-0812">Transmembrane</keyword>
<dbReference type="EMBL" id="AOIN01000091">
    <property type="protein sequence ID" value="ELY95343.1"/>
    <property type="molecule type" value="Genomic_DNA"/>
</dbReference>
<sequence>MTRAESQSASSPSQPVAKFRLTRVVALQWLVVSVVGFFALGYYGVHLHARFRGEHLAQVAIPVLPSGTLLFWLALAALVLGVVVVLHEACHGLFMAHYGSEPSFGVGLSYALFPYAYAAVGGERFTRNQLLISLVSPFILLTAGGLLLMAAMPEHLLAVLLVFALAVNGAGSVGDLWMAAVLLQYPSRVRVDALPNDDVQGFAVYDPESNPSTGDGTPQFAGLQALSLVVTGAVATLALFGTTVIALVLASLAAGTGTVELATDRLLLFRHEVDSSGVARFEVGEVAVGALSLAGGLCWAALGWVSEWVARKS</sequence>
<organism evidence="2 3">
    <name type="scientific">Natrialba chahannaoensis JCM 10990</name>
    <dbReference type="NCBI Taxonomy" id="1227492"/>
    <lineage>
        <taxon>Archaea</taxon>
        <taxon>Methanobacteriati</taxon>
        <taxon>Methanobacteriota</taxon>
        <taxon>Stenosarchaea group</taxon>
        <taxon>Halobacteria</taxon>
        <taxon>Halobacteriales</taxon>
        <taxon>Natrialbaceae</taxon>
        <taxon>Natrialba</taxon>
    </lineage>
</organism>
<feature type="transmembrane region" description="Helical" evidence="1">
    <location>
        <begin position="21"/>
        <end position="43"/>
    </location>
</feature>
<dbReference type="PATRIC" id="fig|1227492.4.peg.3369"/>
<keyword evidence="1" id="KW-0472">Membrane</keyword>
<name>M0ADA9_9EURY</name>
<protein>
    <recommendedName>
        <fullName evidence="4">DUF3267 domain-containing protein</fullName>
    </recommendedName>
</protein>
<feature type="transmembrane region" description="Helical" evidence="1">
    <location>
        <begin position="130"/>
        <end position="151"/>
    </location>
</feature>
<dbReference type="InterPro" id="IPR021683">
    <property type="entry name" value="DUF3267"/>
</dbReference>
<dbReference type="AlphaFoldDB" id="M0ADA9"/>
<comment type="caution">
    <text evidence="2">The sequence shown here is derived from an EMBL/GenBank/DDBJ whole genome shotgun (WGS) entry which is preliminary data.</text>
</comment>
<dbReference type="Pfam" id="PF11667">
    <property type="entry name" value="DUF3267"/>
    <property type="match status" value="1"/>
</dbReference>
<feature type="transmembrane region" description="Helical" evidence="1">
    <location>
        <begin position="228"/>
        <end position="254"/>
    </location>
</feature>
<evidence type="ECO:0000313" key="2">
    <source>
        <dbReference type="EMBL" id="ELY95343.1"/>
    </source>
</evidence>